<dbReference type="GeneID" id="12869774"/>
<name>I1TE90_9VIRU</name>
<sequence length="104" mass="11594">MPETKLGESKSNIIRQVSFKHTSKLIVFPLSFRRNFTPKSVSFKVSANGILPFLQFHSFVIPKTSTDHRPIRSIQRSPSGRINPLTPSQYTTTGGRGTLSATAY</sequence>
<dbReference type="KEGG" id="vg:12869774"/>
<feature type="region of interest" description="Disordered" evidence="1">
    <location>
        <begin position="67"/>
        <end position="104"/>
    </location>
</feature>
<accession>I1TE90</accession>
<dbReference type="Proteomes" id="UP000207656">
    <property type="component" value="Segment"/>
</dbReference>
<organism evidence="2 3">
    <name type="scientific">Pig stool associated circular ssDNA virus GER2011</name>
    <dbReference type="NCBI Taxonomy" id="1114942"/>
    <lineage>
        <taxon>Viruses</taxon>
        <taxon>Monodnaviria</taxon>
        <taxon>Shotokuvirae</taxon>
        <taxon>Cressdnaviricota</taxon>
        <taxon>Arfiviricetes</taxon>
        <taxon>Cremevirales</taxon>
        <taxon>Smacoviridae</taxon>
        <taxon>Felismacovirus</taxon>
        <taxon>Felismacovirus porci4</taxon>
    </lineage>
</organism>
<dbReference type="EMBL" id="JQ023166">
    <property type="protein sequence ID" value="AET85566.1"/>
    <property type="molecule type" value="Genomic_DNA"/>
</dbReference>
<evidence type="ECO:0000313" key="2">
    <source>
        <dbReference type="EMBL" id="AET85566.1"/>
    </source>
</evidence>
<keyword evidence="3" id="KW-1185">Reference proteome</keyword>
<reference evidence="2 3" key="1">
    <citation type="journal article" date="2012" name="PLoS ONE">
        <title>Simultaneous identification of DNA and RNA viruses present in pig faeces using process-controlled deep sequencing.</title>
        <authorList>
            <person name="Sachsenroder J."/>
            <person name="Twardziok S."/>
            <person name="Hammerl J.A."/>
            <person name="Janczyk P."/>
            <person name="Wrede P."/>
            <person name="Hertwig S."/>
            <person name="Johne R."/>
        </authorList>
    </citation>
    <scope>NUCLEOTIDE SEQUENCE [LARGE SCALE GENOMIC DNA]</scope>
    <source>
        <strain evidence="2">GER2011</strain>
    </source>
</reference>
<protein>
    <submittedName>
        <fullName evidence="2">Uncharacterized protein</fullName>
    </submittedName>
</protein>
<evidence type="ECO:0000313" key="3">
    <source>
        <dbReference type="Proteomes" id="UP000207656"/>
    </source>
</evidence>
<proteinExistence type="predicted"/>
<feature type="compositionally biased region" description="Polar residues" evidence="1">
    <location>
        <begin position="74"/>
        <end position="104"/>
    </location>
</feature>
<evidence type="ECO:0000256" key="1">
    <source>
        <dbReference type="SAM" id="MobiDB-lite"/>
    </source>
</evidence>
<dbReference type="RefSeq" id="YP_006331066.1">
    <property type="nucleotide sequence ID" value="NC_017916.1"/>
</dbReference>